<dbReference type="STRING" id="464.Lgor_0824"/>
<dbReference type="Proteomes" id="UP000186808">
    <property type="component" value="Unassembled WGS sequence"/>
</dbReference>
<evidence type="ECO:0000259" key="2">
    <source>
        <dbReference type="PROSITE" id="PS50975"/>
    </source>
</evidence>
<organism evidence="4 6">
    <name type="scientific">Fluoribacter gormanii</name>
    <dbReference type="NCBI Taxonomy" id="464"/>
    <lineage>
        <taxon>Bacteria</taxon>
        <taxon>Pseudomonadati</taxon>
        <taxon>Pseudomonadota</taxon>
        <taxon>Gammaproteobacteria</taxon>
        <taxon>Legionellales</taxon>
        <taxon>Legionellaceae</taxon>
        <taxon>Fluoribacter</taxon>
    </lineage>
</organism>
<dbReference type="PROSITE" id="PS50975">
    <property type="entry name" value="ATP_GRASP"/>
    <property type="match status" value="1"/>
</dbReference>
<keyword evidence="1" id="KW-0067">ATP-binding</keyword>
<sequence>MSNLIKGENYKLNNPAFILGLFDAGLAVVHLLSDAKVNVIGFSTFSSGEIGVHTRKCKVHQIPYPIGREDTLLKFLLKFTKDNNWTGLCRPVLFPTTDLFVYWIAENEDILKKYFLFEQPSKEITLLFKNKNVQSQLALNAGLNIPWTREIKNHDDFKRLEKLSFPLLVKGADSTTWKKNIQEKGIEISSKTDLEPLVRELLKTQQSVIIQEIIPGPESNLIEVSMIATQQGDIISSITVRKIHQFPRKYGTGCLVEESFFPEIEELAIKFVQKNRLSGILNMEFKLNEKNGLAYYIETNLRSWDQIGITRCIGGNFPYLQFQFLTDTKLPFSYKKCSKCSPITWIDLVSEATLIFQEPNKWNAFFTFLQRWRKSAVINTWYWNDPVPFIKKWSFPHKIHSLLQFIWNHSFAKFHKS</sequence>
<dbReference type="AlphaFoldDB" id="A0A377GN98"/>
<evidence type="ECO:0000313" key="6">
    <source>
        <dbReference type="Proteomes" id="UP000254374"/>
    </source>
</evidence>
<dbReference type="Gene3D" id="3.30.470.20">
    <property type="entry name" value="ATP-grasp fold, B domain"/>
    <property type="match status" value="1"/>
</dbReference>
<protein>
    <submittedName>
        <fullName evidence="4">Carbamoyl phosphate synthase-like protein</fullName>
    </submittedName>
    <submittedName>
        <fullName evidence="3">Predicted ATP-dependent carboligase, ATP-grasp superfamily</fullName>
    </submittedName>
</protein>
<evidence type="ECO:0000313" key="3">
    <source>
        <dbReference type="EMBL" id="SIR15125.1"/>
    </source>
</evidence>
<proteinExistence type="predicted"/>
<reference evidence="3 5" key="1">
    <citation type="submission" date="2017-01" db="EMBL/GenBank/DDBJ databases">
        <authorList>
            <person name="Varghese N."/>
            <person name="Submissions S."/>
        </authorList>
    </citation>
    <scope>NUCLEOTIDE SEQUENCE [LARGE SCALE GENOMIC DNA]</scope>
    <source>
        <strain evidence="3 5">ATCC 33342</strain>
    </source>
</reference>
<evidence type="ECO:0000313" key="5">
    <source>
        <dbReference type="Proteomes" id="UP000186808"/>
    </source>
</evidence>
<dbReference type="SUPFAM" id="SSF56059">
    <property type="entry name" value="Glutathione synthetase ATP-binding domain-like"/>
    <property type="match status" value="1"/>
</dbReference>
<evidence type="ECO:0000313" key="4">
    <source>
        <dbReference type="EMBL" id="STO26258.1"/>
    </source>
</evidence>
<feature type="domain" description="ATP-grasp" evidence="2">
    <location>
        <begin position="135"/>
        <end position="326"/>
    </location>
</feature>
<dbReference type="Proteomes" id="UP000254374">
    <property type="component" value="Unassembled WGS sequence"/>
</dbReference>
<evidence type="ECO:0000256" key="1">
    <source>
        <dbReference type="PROSITE-ProRule" id="PRU00409"/>
    </source>
</evidence>
<reference evidence="4 6" key="2">
    <citation type="submission" date="2018-06" db="EMBL/GenBank/DDBJ databases">
        <authorList>
            <consortium name="Pathogen Informatics"/>
            <person name="Doyle S."/>
        </authorList>
    </citation>
    <scope>NUCLEOTIDE SEQUENCE [LARGE SCALE GENOMIC DNA]</scope>
    <source>
        <strain evidence="4 6">NCTC11401</strain>
    </source>
</reference>
<dbReference type="InterPro" id="IPR011761">
    <property type="entry name" value="ATP-grasp"/>
</dbReference>
<dbReference type="GO" id="GO:0005524">
    <property type="term" value="F:ATP binding"/>
    <property type="evidence" value="ECO:0007669"/>
    <property type="project" value="UniProtKB-UniRule"/>
</dbReference>
<dbReference type="EMBL" id="UGGV01000001">
    <property type="protein sequence ID" value="STO26258.1"/>
    <property type="molecule type" value="Genomic_DNA"/>
</dbReference>
<dbReference type="EMBL" id="FTNL01000007">
    <property type="protein sequence ID" value="SIR15125.1"/>
    <property type="molecule type" value="Genomic_DNA"/>
</dbReference>
<keyword evidence="1" id="KW-0547">Nucleotide-binding</keyword>
<keyword evidence="5" id="KW-1185">Reference proteome</keyword>
<dbReference type="GO" id="GO:0046872">
    <property type="term" value="F:metal ion binding"/>
    <property type="evidence" value="ECO:0007669"/>
    <property type="project" value="InterPro"/>
</dbReference>
<accession>A0A377GN98</accession>
<gene>
    <name evidence="4" type="ORF">NCTC11401_03112</name>
    <name evidence="3" type="ORF">SAMN05421777_10756</name>
</gene>
<name>A0A377GN98_9GAMM</name>